<dbReference type="PANTHER" id="PTHR45947:SF3">
    <property type="entry name" value="SULFOQUINOVOSYL TRANSFERASE SQD2"/>
    <property type="match status" value="1"/>
</dbReference>
<dbReference type="InterPro" id="IPR050194">
    <property type="entry name" value="Glycosyltransferase_grp1"/>
</dbReference>
<keyword evidence="2 4" id="KW-0808">Transferase</keyword>
<gene>
    <name evidence="4" type="ORF">WIS52_00060</name>
</gene>
<dbReference type="InterPro" id="IPR028098">
    <property type="entry name" value="Glyco_trans_4-like_N"/>
</dbReference>
<reference evidence="4 5" key="1">
    <citation type="submission" date="2024-03" db="EMBL/GenBank/DDBJ databases">
        <title>Draft genome sequence of Pseudonocardia nematodicida JCM 31783.</title>
        <authorList>
            <person name="Butdee W."/>
            <person name="Duangmal K."/>
        </authorList>
    </citation>
    <scope>NUCLEOTIDE SEQUENCE [LARGE SCALE GENOMIC DNA]</scope>
    <source>
        <strain evidence="4 5">JCM 31783</strain>
    </source>
</reference>
<protein>
    <submittedName>
        <fullName evidence="4">Glycosyltransferase</fullName>
        <ecNumber evidence="4">2.4.-.-</ecNumber>
    </submittedName>
</protein>
<dbReference type="PANTHER" id="PTHR45947">
    <property type="entry name" value="SULFOQUINOVOSYL TRANSFERASE SQD2"/>
    <property type="match status" value="1"/>
</dbReference>
<evidence type="ECO:0000313" key="5">
    <source>
        <dbReference type="Proteomes" id="UP001494902"/>
    </source>
</evidence>
<sequence length="418" mass="45071">MRVLIGADTWAPDVNGACYAARRLAAGLAERGHEVHVAAPARGFRSRPARQVGPVVEHRIRSMPVPRPAEFRICPPFGLYRTAQNLLLRVRPDVVHVQSHMILGRMLLSAAADLGIPTVATTHMIADNILPAISFLHLPPEKLRRLFWWDAARVLRRARVITAPTPHAAELAERHGVPGPILPVSNGLDTARFHPDSTGRGPAFRARHGIPDGPLAGFVGRLDHEKHVDEIVRALAVVRRQVPDARLLVVGDGEQRPRLDAAVRVAGVADAVTFTGRLSDDELPDVYAALDVFVNAGTAELQSLVTLEAMATGKPVVAVDAGALPHLVHHGENGFRYPHGDVDALAAALVRVLSDAGAAAAMSEASLRIVADHTMPATLDAFEELYRTRLPSRPGPAVRVLRSTTPARSRMARSDGNR</sequence>
<keyword evidence="5" id="KW-1185">Reference proteome</keyword>
<dbReference type="EMBL" id="JBEDNQ010000001">
    <property type="protein sequence ID" value="MEQ3548847.1"/>
    <property type="molecule type" value="Genomic_DNA"/>
</dbReference>
<dbReference type="Pfam" id="PF13692">
    <property type="entry name" value="Glyco_trans_1_4"/>
    <property type="match status" value="1"/>
</dbReference>
<comment type="caution">
    <text evidence="4">The sequence shown here is derived from an EMBL/GenBank/DDBJ whole genome shotgun (WGS) entry which is preliminary data.</text>
</comment>
<evidence type="ECO:0000313" key="4">
    <source>
        <dbReference type="EMBL" id="MEQ3548847.1"/>
    </source>
</evidence>
<name>A0ABV1K302_9PSEU</name>
<evidence type="ECO:0000256" key="2">
    <source>
        <dbReference type="ARBA" id="ARBA00022679"/>
    </source>
</evidence>
<evidence type="ECO:0000259" key="3">
    <source>
        <dbReference type="Pfam" id="PF13439"/>
    </source>
</evidence>
<accession>A0ABV1K302</accession>
<keyword evidence="1 4" id="KW-0328">Glycosyltransferase</keyword>
<dbReference type="Gene3D" id="3.40.50.2000">
    <property type="entry name" value="Glycogen Phosphorylase B"/>
    <property type="match status" value="2"/>
</dbReference>
<dbReference type="GO" id="GO:0016757">
    <property type="term" value="F:glycosyltransferase activity"/>
    <property type="evidence" value="ECO:0007669"/>
    <property type="project" value="UniProtKB-KW"/>
</dbReference>
<feature type="domain" description="Glycosyltransferase subfamily 4-like N-terminal" evidence="3">
    <location>
        <begin position="15"/>
        <end position="192"/>
    </location>
</feature>
<organism evidence="4 5">
    <name type="scientific">Pseudonocardia nematodicida</name>
    <dbReference type="NCBI Taxonomy" id="1206997"/>
    <lineage>
        <taxon>Bacteria</taxon>
        <taxon>Bacillati</taxon>
        <taxon>Actinomycetota</taxon>
        <taxon>Actinomycetes</taxon>
        <taxon>Pseudonocardiales</taxon>
        <taxon>Pseudonocardiaceae</taxon>
        <taxon>Pseudonocardia</taxon>
    </lineage>
</organism>
<proteinExistence type="predicted"/>
<evidence type="ECO:0000256" key="1">
    <source>
        <dbReference type="ARBA" id="ARBA00022676"/>
    </source>
</evidence>
<dbReference type="EC" id="2.4.-.-" evidence="4"/>
<dbReference type="SUPFAM" id="SSF53756">
    <property type="entry name" value="UDP-Glycosyltransferase/glycogen phosphorylase"/>
    <property type="match status" value="1"/>
</dbReference>
<dbReference type="Pfam" id="PF13439">
    <property type="entry name" value="Glyco_transf_4"/>
    <property type="match status" value="1"/>
</dbReference>
<dbReference type="Proteomes" id="UP001494902">
    <property type="component" value="Unassembled WGS sequence"/>
</dbReference>
<dbReference type="RefSeq" id="WP_349295946.1">
    <property type="nucleotide sequence ID" value="NZ_JBEDNQ010000001.1"/>
</dbReference>